<protein>
    <submittedName>
        <fullName evidence="1">Uncharacterized protein</fullName>
    </submittedName>
</protein>
<gene>
    <name evidence="1" type="ORF">DU002_19180</name>
</gene>
<evidence type="ECO:0000313" key="2">
    <source>
        <dbReference type="Proteomes" id="UP000252558"/>
    </source>
</evidence>
<organism evidence="1 2">
    <name type="scientific">Corallincola holothuriorum</name>
    <dbReference type="NCBI Taxonomy" id="2282215"/>
    <lineage>
        <taxon>Bacteria</taxon>
        <taxon>Pseudomonadati</taxon>
        <taxon>Pseudomonadota</taxon>
        <taxon>Gammaproteobacteria</taxon>
        <taxon>Alteromonadales</taxon>
        <taxon>Psychromonadaceae</taxon>
        <taxon>Corallincola</taxon>
    </lineage>
</organism>
<accession>A0A368MXF4</accession>
<sequence>MNITKTKAVELATEFVKKDKVQADFPIAYETGHAILNRKKRSMSWVTVVEEGEEYWSVYFDLKINDPAIATVDPNHVAVMVSSQSEKIEWLPLL</sequence>
<comment type="caution">
    <text evidence="1">The sequence shown here is derived from an EMBL/GenBank/DDBJ whole genome shotgun (WGS) entry which is preliminary data.</text>
</comment>
<dbReference type="AlphaFoldDB" id="A0A368MXF4"/>
<dbReference type="RefSeq" id="WP_114340068.1">
    <property type="nucleotide sequence ID" value="NZ_QPID01000022.1"/>
</dbReference>
<dbReference type="OrthoDB" id="9899383at2"/>
<proteinExistence type="predicted"/>
<dbReference type="Proteomes" id="UP000252558">
    <property type="component" value="Unassembled WGS sequence"/>
</dbReference>
<name>A0A368MXF4_9GAMM</name>
<evidence type="ECO:0000313" key="1">
    <source>
        <dbReference type="EMBL" id="RCU42868.1"/>
    </source>
</evidence>
<keyword evidence="2" id="KW-1185">Reference proteome</keyword>
<reference evidence="1 2" key="1">
    <citation type="submission" date="2018-07" db="EMBL/GenBank/DDBJ databases">
        <title>Corallincola holothuriorum sp. nov., a new facultative anaerobe isolated from sea cucumber Apostichopus japonicus.</title>
        <authorList>
            <person name="Xia H."/>
        </authorList>
    </citation>
    <scope>NUCLEOTIDE SEQUENCE [LARGE SCALE GENOMIC DNA]</scope>
    <source>
        <strain evidence="1 2">C4</strain>
    </source>
</reference>
<dbReference type="EMBL" id="QPID01000022">
    <property type="protein sequence ID" value="RCU42868.1"/>
    <property type="molecule type" value="Genomic_DNA"/>
</dbReference>